<proteinExistence type="predicted"/>
<evidence type="ECO:0000256" key="5">
    <source>
        <dbReference type="ARBA" id="ARBA00023136"/>
    </source>
</evidence>
<dbReference type="GO" id="GO:0005886">
    <property type="term" value="C:plasma membrane"/>
    <property type="evidence" value="ECO:0007669"/>
    <property type="project" value="UniProtKB-SubCell"/>
</dbReference>
<evidence type="ECO:0000256" key="4">
    <source>
        <dbReference type="ARBA" id="ARBA00022989"/>
    </source>
</evidence>
<dbReference type="OrthoDB" id="981917at2"/>
<feature type="transmembrane region" description="Helical" evidence="6">
    <location>
        <begin position="85"/>
        <end position="105"/>
    </location>
</feature>
<dbReference type="Proteomes" id="UP000244168">
    <property type="component" value="Unassembled WGS sequence"/>
</dbReference>
<dbReference type="InterPro" id="IPR005171">
    <property type="entry name" value="Cyt_c_oxidase_su4_prok"/>
</dbReference>
<reference evidence="7 8" key="1">
    <citation type="submission" date="2018-04" db="EMBL/GenBank/DDBJ databases">
        <title>Genomic Encyclopedia of Archaeal and Bacterial Type Strains, Phase II (KMG-II): from individual species to whole genera.</title>
        <authorList>
            <person name="Goeker M."/>
        </authorList>
    </citation>
    <scope>NUCLEOTIDE SEQUENCE [LARGE SCALE GENOMIC DNA]</scope>
    <source>
        <strain evidence="7 8">DSM 26809</strain>
    </source>
</reference>
<evidence type="ECO:0000313" key="8">
    <source>
        <dbReference type="Proteomes" id="UP000244168"/>
    </source>
</evidence>
<accession>A0A2T5J759</accession>
<evidence type="ECO:0000256" key="3">
    <source>
        <dbReference type="ARBA" id="ARBA00022692"/>
    </source>
</evidence>
<evidence type="ECO:0000256" key="1">
    <source>
        <dbReference type="ARBA" id="ARBA00004651"/>
    </source>
</evidence>
<dbReference type="RefSeq" id="WP_107829794.1">
    <property type="nucleotide sequence ID" value="NZ_CP160205.1"/>
</dbReference>
<keyword evidence="5 6" id="KW-0472">Membrane</keyword>
<keyword evidence="3 6" id="KW-0812">Transmembrane</keyword>
<dbReference type="EMBL" id="QAOQ01000006">
    <property type="protein sequence ID" value="PTQ94982.1"/>
    <property type="molecule type" value="Genomic_DNA"/>
</dbReference>
<organism evidence="7 8">
    <name type="scientific">Mucilaginibacter yixingensis</name>
    <dbReference type="NCBI Taxonomy" id="1295612"/>
    <lineage>
        <taxon>Bacteria</taxon>
        <taxon>Pseudomonadati</taxon>
        <taxon>Bacteroidota</taxon>
        <taxon>Sphingobacteriia</taxon>
        <taxon>Sphingobacteriales</taxon>
        <taxon>Sphingobacteriaceae</taxon>
        <taxon>Mucilaginibacter</taxon>
    </lineage>
</organism>
<dbReference type="Pfam" id="PF03626">
    <property type="entry name" value="COX4_pro"/>
    <property type="match status" value="1"/>
</dbReference>
<sequence>MSEHTHDAHLEHGHDDHEGMTKGRILKVAGILTAITAVEFVIALVLVPRGVIALHLANPIYITLTLLKAFYIIAFFMHLKFEKKGLIYSIGIPIIFIIGLILVLTNESHHWIDLREVLHLAK</sequence>
<name>A0A2T5J759_9SPHI</name>
<evidence type="ECO:0000256" key="6">
    <source>
        <dbReference type="SAM" id="Phobius"/>
    </source>
</evidence>
<keyword evidence="2" id="KW-1003">Cell membrane</keyword>
<evidence type="ECO:0000313" key="7">
    <source>
        <dbReference type="EMBL" id="PTQ94982.1"/>
    </source>
</evidence>
<comment type="subcellular location">
    <subcellularLocation>
        <location evidence="1">Cell membrane</location>
        <topology evidence="1">Multi-pass membrane protein</topology>
    </subcellularLocation>
</comment>
<feature type="transmembrane region" description="Helical" evidence="6">
    <location>
        <begin position="59"/>
        <end position="79"/>
    </location>
</feature>
<keyword evidence="8" id="KW-1185">Reference proteome</keyword>
<gene>
    <name evidence="7" type="ORF">C8P68_106196</name>
</gene>
<feature type="transmembrane region" description="Helical" evidence="6">
    <location>
        <begin position="25"/>
        <end position="47"/>
    </location>
</feature>
<keyword evidence="4 6" id="KW-1133">Transmembrane helix</keyword>
<dbReference type="AlphaFoldDB" id="A0A2T5J759"/>
<protein>
    <submittedName>
        <fullName evidence="7">Cytochrome c oxidase subunit IV</fullName>
    </submittedName>
</protein>
<comment type="caution">
    <text evidence="7">The sequence shown here is derived from an EMBL/GenBank/DDBJ whole genome shotgun (WGS) entry which is preliminary data.</text>
</comment>
<evidence type="ECO:0000256" key="2">
    <source>
        <dbReference type="ARBA" id="ARBA00022475"/>
    </source>
</evidence>